<keyword evidence="2" id="KW-0812">Transmembrane</keyword>
<dbReference type="Proteomes" id="UP001148614">
    <property type="component" value="Unassembled WGS sequence"/>
</dbReference>
<dbReference type="EMBL" id="JANPWZ010001546">
    <property type="protein sequence ID" value="KAJ3564969.1"/>
    <property type="molecule type" value="Genomic_DNA"/>
</dbReference>
<feature type="transmembrane region" description="Helical" evidence="2">
    <location>
        <begin position="40"/>
        <end position="64"/>
    </location>
</feature>
<organism evidence="3 4">
    <name type="scientific">Xylaria arbuscula</name>
    <dbReference type="NCBI Taxonomy" id="114810"/>
    <lineage>
        <taxon>Eukaryota</taxon>
        <taxon>Fungi</taxon>
        <taxon>Dikarya</taxon>
        <taxon>Ascomycota</taxon>
        <taxon>Pezizomycotina</taxon>
        <taxon>Sordariomycetes</taxon>
        <taxon>Xylariomycetidae</taxon>
        <taxon>Xylariales</taxon>
        <taxon>Xylariaceae</taxon>
        <taxon>Xylaria</taxon>
    </lineage>
</organism>
<keyword evidence="2" id="KW-0472">Membrane</keyword>
<proteinExistence type="predicted"/>
<dbReference type="VEuPathDB" id="FungiDB:F4678DRAFT_479021"/>
<reference evidence="3" key="1">
    <citation type="submission" date="2022-07" db="EMBL/GenBank/DDBJ databases">
        <title>Genome Sequence of Xylaria arbuscula.</title>
        <authorList>
            <person name="Buettner E."/>
        </authorList>
    </citation>
    <scope>NUCLEOTIDE SEQUENCE</scope>
    <source>
        <strain evidence="3">VT107</strain>
    </source>
</reference>
<keyword evidence="4" id="KW-1185">Reference proteome</keyword>
<name>A0A9W8NA87_9PEZI</name>
<comment type="caution">
    <text evidence="3">The sequence shown here is derived from an EMBL/GenBank/DDBJ whole genome shotgun (WGS) entry which is preliminary data.</text>
</comment>
<evidence type="ECO:0000256" key="1">
    <source>
        <dbReference type="SAM" id="MobiDB-lite"/>
    </source>
</evidence>
<evidence type="ECO:0000313" key="4">
    <source>
        <dbReference type="Proteomes" id="UP001148614"/>
    </source>
</evidence>
<feature type="region of interest" description="Disordered" evidence="1">
    <location>
        <begin position="723"/>
        <end position="765"/>
    </location>
</feature>
<evidence type="ECO:0000313" key="3">
    <source>
        <dbReference type="EMBL" id="KAJ3564969.1"/>
    </source>
</evidence>
<evidence type="ECO:0000256" key="2">
    <source>
        <dbReference type="SAM" id="Phobius"/>
    </source>
</evidence>
<feature type="transmembrane region" description="Helical" evidence="2">
    <location>
        <begin position="84"/>
        <end position="103"/>
    </location>
</feature>
<keyword evidence="2" id="KW-1133">Transmembrane helix</keyword>
<feature type="transmembrane region" description="Helical" evidence="2">
    <location>
        <begin position="551"/>
        <end position="576"/>
    </location>
</feature>
<sequence>MDDRMPAGFPYPVYIGLWTDWSYGKILGSTLTLSRDNANLLIGAVTFFITIVAVYIWKIISFSLHAYYSDPGPRDGLYHQRQAIIRNSSSAAGTVLSLVNLIWAWRKVTKSWLRLLPLLLLTIITAIGLAIASIFASRVATGSEVLITGSGCGIVVPDLSDPSLSEVFTDYTPYLADSLTQASIYASQCYEGSSSSSMGCGVFVKPHLKAEKIDTNASCPFPSLCQTEDSNLLIDTGLLNSHNDFGINAPEDERFMFRMAVACAPLMSENYSKIYNVSQDRSYTQYYYGPGTNNDYTFAASNDAFYELAATNISSFTADYSIGLGLAVSYNNTLLAPPSTFQPIPELLGKDRDVFIVFLSANGVLFLNKTSDPWFSATEPVMLHFLSGKDKVTAYRQDRAASTLACTYQEQYCLAPFSNENCTPLGPSLEAQQLILQQASRNEKVFQRLQWAISAAQNLEPNPLDVVDTLGPQALVARRKLLQGEQGYLPPDQWKNEVQHWFDISLAAFQNAYVKTAAGPPTSIHEVAIQRPENSEEKKLCRNQKVISTDYVSFSFLGLMIILVLGLIIIIVSFSLEHLAICIQRRWGGNGHRRLEWITNGILQLQRLVHEELGIGEWEDCDDTIPITLQLDDLAVLDLSNEKHPLYTPPQKEVADVPKPGGIVGATSSSGSSQNTSITEYLLTGTSEEPHAVTIFSDTETETTERDNMPVEHITTVAERFDPIPHELSPVPGTPKPPASIHSDPQLFLATPIPRDSTDQAPVNS</sequence>
<feature type="transmembrane region" description="Helical" evidence="2">
    <location>
        <begin position="115"/>
        <end position="136"/>
    </location>
</feature>
<accession>A0A9W8NA87</accession>
<gene>
    <name evidence="3" type="ORF">NPX13_g7665</name>
</gene>
<dbReference type="AlphaFoldDB" id="A0A9W8NA87"/>
<protein>
    <submittedName>
        <fullName evidence="3">Uncharacterized protein</fullName>
    </submittedName>
</protein>